<dbReference type="PROSITE" id="PS50157">
    <property type="entry name" value="ZINC_FINGER_C2H2_2"/>
    <property type="match status" value="1"/>
</dbReference>
<comment type="caution">
    <text evidence="8">The sequence shown here is derived from an EMBL/GenBank/DDBJ whole genome shotgun (WGS) entry which is preliminary data.</text>
</comment>
<evidence type="ECO:0000256" key="2">
    <source>
        <dbReference type="ARBA" id="ARBA00022723"/>
    </source>
</evidence>
<keyword evidence="3 5" id="KW-0863">Zinc-finger</keyword>
<dbReference type="AlphaFoldDB" id="A0A1D1VXG4"/>
<dbReference type="PANTHER" id="PTHR12522:SF4">
    <property type="entry name" value="ZINC FINGER PROTEIN ELBOW"/>
    <property type="match status" value="1"/>
</dbReference>
<name>A0A1D1VXG4_RAMVA</name>
<sequence length="385" mass="40432">MLGHTTSTSSSTSSSSQYIRPDFGGSSTMDAQKSPLAMLAATCNSIGAPDLQKTIKNVELPPTSKRSAPLSTAGSENKRPKPNPDTPTTENKSSTKSSPSTDASHKRDSPEKDPKEKSEKADKDASKEKSESEARKSPKTSQSPRLGSKTPPKPTPRSPHGLPLPVSFPTVHGASPLSDPLNFVARMKNGGGAGMPHMMPGYCRDPFCYGCSASQSLHCATNPPMTPMDYSALSPFSSLGALGSLTPSGPGGKSLVCNWISPGENYCGKRFTSSEELFAHLRTHTNLTVNGNGMPSSASANGLSSLDAGLLHSAYANYASYLSRFPSLAASAAASRYNPLFKSPLSNMSMAASGAATAYPSLWPTASPTSGFFSPSPYSYYRPPF</sequence>
<dbReference type="GO" id="GO:0045892">
    <property type="term" value="P:negative regulation of DNA-templated transcription"/>
    <property type="evidence" value="ECO:0007669"/>
    <property type="project" value="TreeGrafter"/>
</dbReference>
<dbReference type="GO" id="GO:0005634">
    <property type="term" value="C:nucleus"/>
    <property type="evidence" value="ECO:0007669"/>
    <property type="project" value="TreeGrafter"/>
</dbReference>
<dbReference type="InterPro" id="IPR013087">
    <property type="entry name" value="Znf_C2H2_type"/>
</dbReference>
<reference evidence="8 9" key="1">
    <citation type="journal article" date="2016" name="Nat. Commun.">
        <title>Extremotolerant tardigrade genome and improved radiotolerance of human cultured cells by tardigrade-unique protein.</title>
        <authorList>
            <person name="Hashimoto T."/>
            <person name="Horikawa D.D."/>
            <person name="Saito Y."/>
            <person name="Kuwahara H."/>
            <person name="Kozuka-Hata H."/>
            <person name="Shin-I T."/>
            <person name="Minakuchi Y."/>
            <person name="Ohishi K."/>
            <person name="Motoyama A."/>
            <person name="Aizu T."/>
            <person name="Enomoto A."/>
            <person name="Kondo K."/>
            <person name="Tanaka S."/>
            <person name="Hara Y."/>
            <person name="Koshikawa S."/>
            <person name="Sagara H."/>
            <person name="Miura T."/>
            <person name="Yokobori S."/>
            <person name="Miyagawa K."/>
            <person name="Suzuki Y."/>
            <person name="Kubo T."/>
            <person name="Oyama M."/>
            <person name="Kohara Y."/>
            <person name="Fujiyama A."/>
            <person name="Arakawa K."/>
            <person name="Katayama T."/>
            <person name="Toyoda A."/>
            <person name="Kunieda T."/>
        </authorList>
    </citation>
    <scope>NUCLEOTIDE SEQUENCE [LARGE SCALE GENOMIC DNA]</scope>
    <source>
        <strain evidence="8 9">YOKOZUNA-1</strain>
    </source>
</reference>
<dbReference type="OrthoDB" id="10054079at2759"/>
<evidence type="ECO:0000256" key="5">
    <source>
        <dbReference type="PROSITE-ProRule" id="PRU00042"/>
    </source>
</evidence>
<dbReference type="InterPro" id="IPR051520">
    <property type="entry name" value="Elbow/Noc_ZnFinger"/>
</dbReference>
<evidence type="ECO:0000259" key="7">
    <source>
        <dbReference type="PROSITE" id="PS50157"/>
    </source>
</evidence>
<keyword evidence="2" id="KW-0479">Metal-binding</keyword>
<proteinExistence type="inferred from homology"/>
<feature type="compositionally biased region" description="Low complexity" evidence="6">
    <location>
        <begin position="86"/>
        <end position="101"/>
    </location>
</feature>
<dbReference type="EMBL" id="BDGG01000013">
    <property type="protein sequence ID" value="GAV06125.1"/>
    <property type="molecule type" value="Genomic_DNA"/>
</dbReference>
<organism evidence="8 9">
    <name type="scientific">Ramazzottius varieornatus</name>
    <name type="common">Water bear</name>
    <name type="synonym">Tardigrade</name>
    <dbReference type="NCBI Taxonomy" id="947166"/>
    <lineage>
        <taxon>Eukaryota</taxon>
        <taxon>Metazoa</taxon>
        <taxon>Ecdysozoa</taxon>
        <taxon>Tardigrada</taxon>
        <taxon>Eutardigrada</taxon>
        <taxon>Parachela</taxon>
        <taxon>Hypsibioidea</taxon>
        <taxon>Ramazzottiidae</taxon>
        <taxon>Ramazzottius</taxon>
    </lineage>
</organism>
<comment type="similarity">
    <text evidence="1">Belongs to the Elbow/Noc family.</text>
</comment>
<feature type="compositionally biased region" description="Basic and acidic residues" evidence="6">
    <location>
        <begin position="103"/>
        <end position="136"/>
    </location>
</feature>
<keyword evidence="9" id="KW-1185">Reference proteome</keyword>
<evidence type="ECO:0000313" key="8">
    <source>
        <dbReference type="EMBL" id="GAV06125.1"/>
    </source>
</evidence>
<feature type="compositionally biased region" description="Polar residues" evidence="6">
    <location>
        <begin position="64"/>
        <end position="75"/>
    </location>
</feature>
<dbReference type="GO" id="GO:0008270">
    <property type="term" value="F:zinc ion binding"/>
    <property type="evidence" value="ECO:0007669"/>
    <property type="project" value="UniProtKB-KW"/>
</dbReference>
<keyword evidence="4" id="KW-0862">Zinc</keyword>
<feature type="region of interest" description="Disordered" evidence="6">
    <location>
        <begin position="49"/>
        <end position="171"/>
    </location>
</feature>
<gene>
    <name evidence="8" type="primary">RvY_16156-1</name>
    <name evidence="8" type="synonym">RvY_16156.1</name>
    <name evidence="8" type="ORF">RvY_16156</name>
</gene>
<feature type="region of interest" description="Disordered" evidence="6">
    <location>
        <begin position="1"/>
        <end position="30"/>
    </location>
</feature>
<feature type="domain" description="C2H2-type" evidence="7">
    <location>
        <begin position="255"/>
        <end position="289"/>
    </location>
</feature>
<dbReference type="Proteomes" id="UP000186922">
    <property type="component" value="Unassembled WGS sequence"/>
</dbReference>
<dbReference type="Gene3D" id="3.30.160.60">
    <property type="entry name" value="Classic Zinc Finger"/>
    <property type="match status" value="1"/>
</dbReference>
<evidence type="ECO:0000256" key="1">
    <source>
        <dbReference type="ARBA" id="ARBA00010144"/>
    </source>
</evidence>
<evidence type="ECO:0000256" key="3">
    <source>
        <dbReference type="ARBA" id="ARBA00022771"/>
    </source>
</evidence>
<feature type="compositionally biased region" description="Low complexity" evidence="6">
    <location>
        <begin position="1"/>
        <end position="16"/>
    </location>
</feature>
<evidence type="ECO:0000256" key="4">
    <source>
        <dbReference type="ARBA" id="ARBA00022833"/>
    </source>
</evidence>
<protein>
    <recommendedName>
        <fullName evidence="7">C2H2-type domain-containing protein</fullName>
    </recommendedName>
</protein>
<accession>A0A1D1VXG4</accession>
<dbReference type="PANTHER" id="PTHR12522">
    <property type="entry name" value="ZINC-FINGER PROTEIN NOLZ1-RELATED"/>
    <property type="match status" value="1"/>
</dbReference>
<evidence type="ECO:0000313" key="9">
    <source>
        <dbReference type="Proteomes" id="UP000186922"/>
    </source>
</evidence>
<evidence type="ECO:0000256" key="6">
    <source>
        <dbReference type="SAM" id="MobiDB-lite"/>
    </source>
</evidence>